<evidence type="ECO:0000256" key="1">
    <source>
        <dbReference type="ARBA" id="ARBA00004162"/>
    </source>
</evidence>
<keyword evidence="2" id="KW-0217">Developmental protein</keyword>
<dbReference type="GO" id="GO:0005886">
    <property type="term" value="C:plasma membrane"/>
    <property type="evidence" value="ECO:0007669"/>
    <property type="project" value="UniProtKB-SubCell"/>
</dbReference>
<evidence type="ECO:0000256" key="2">
    <source>
        <dbReference type="ARBA" id="ARBA00022473"/>
    </source>
</evidence>
<dbReference type="EMBL" id="OOIL02000230">
    <property type="protein sequence ID" value="VFQ62646.1"/>
    <property type="molecule type" value="Genomic_DNA"/>
</dbReference>
<evidence type="ECO:0000313" key="8">
    <source>
        <dbReference type="EMBL" id="VFQ62646.1"/>
    </source>
</evidence>
<dbReference type="GO" id="GO:0008285">
    <property type="term" value="P:negative regulation of cell population proliferation"/>
    <property type="evidence" value="ECO:0007669"/>
    <property type="project" value="InterPro"/>
</dbReference>
<dbReference type="OrthoDB" id="623113at2759"/>
<comment type="subcellular location">
    <subcellularLocation>
        <location evidence="1">Cell membrane</location>
        <topology evidence="1">Single-pass membrane protein</topology>
    </subcellularLocation>
</comment>
<dbReference type="Pfam" id="PF08137">
    <property type="entry name" value="DVL"/>
    <property type="match status" value="1"/>
</dbReference>
<keyword evidence="6" id="KW-0472">Membrane</keyword>
<dbReference type="Proteomes" id="UP000595140">
    <property type="component" value="Unassembled WGS sequence"/>
</dbReference>
<keyword evidence="9" id="KW-1185">Reference proteome</keyword>
<dbReference type="InterPro" id="IPR051525">
    <property type="entry name" value="DVL_RTFL_regulatory"/>
</dbReference>
<dbReference type="AlphaFoldDB" id="A0A484KKU9"/>
<comment type="similarity">
    <text evidence="7">Belongs to the DVL/RTFL small polypeptides family.</text>
</comment>
<reference evidence="8 9" key="1">
    <citation type="submission" date="2018-04" db="EMBL/GenBank/DDBJ databases">
        <authorList>
            <person name="Vogel A."/>
        </authorList>
    </citation>
    <scope>NUCLEOTIDE SEQUENCE [LARGE SCALE GENOMIC DNA]</scope>
</reference>
<sequence>MEDDVQLALLKKLLNVAGGLPSIVKGGGERGGGAEEMRYESCGCGGGNLFQRIGSVVREQRARFYIARRCVLMLVCWKDCTDS</sequence>
<evidence type="ECO:0000256" key="4">
    <source>
        <dbReference type="ARBA" id="ARBA00022692"/>
    </source>
</evidence>
<keyword evidence="4" id="KW-0812">Transmembrane</keyword>
<proteinExistence type="inferred from homology"/>
<keyword evidence="3" id="KW-1003">Cell membrane</keyword>
<evidence type="ECO:0000256" key="3">
    <source>
        <dbReference type="ARBA" id="ARBA00022475"/>
    </source>
</evidence>
<accession>A0A484KKU9</accession>
<dbReference type="PANTHER" id="PTHR33102">
    <property type="entry name" value="DVL19-RELATED-RELATED"/>
    <property type="match status" value="1"/>
</dbReference>
<keyword evidence="5" id="KW-1133">Transmembrane helix</keyword>
<evidence type="ECO:0000256" key="5">
    <source>
        <dbReference type="ARBA" id="ARBA00022989"/>
    </source>
</evidence>
<dbReference type="InterPro" id="IPR012552">
    <property type="entry name" value="DVL"/>
</dbReference>
<protein>
    <submittedName>
        <fullName evidence="8">Uncharacterized protein</fullName>
    </submittedName>
</protein>
<dbReference type="GO" id="GO:0048367">
    <property type="term" value="P:shoot system development"/>
    <property type="evidence" value="ECO:0007669"/>
    <property type="project" value="UniProtKB-ARBA"/>
</dbReference>
<organism evidence="8 9">
    <name type="scientific">Cuscuta campestris</name>
    <dbReference type="NCBI Taxonomy" id="132261"/>
    <lineage>
        <taxon>Eukaryota</taxon>
        <taxon>Viridiplantae</taxon>
        <taxon>Streptophyta</taxon>
        <taxon>Embryophyta</taxon>
        <taxon>Tracheophyta</taxon>
        <taxon>Spermatophyta</taxon>
        <taxon>Magnoliopsida</taxon>
        <taxon>eudicotyledons</taxon>
        <taxon>Gunneridae</taxon>
        <taxon>Pentapetalae</taxon>
        <taxon>asterids</taxon>
        <taxon>lamiids</taxon>
        <taxon>Solanales</taxon>
        <taxon>Convolvulaceae</taxon>
        <taxon>Cuscuteae</taxon>
        <taxon>Cuscuta</taxon>
        <taxon>Cuscuta subgen. Grammica</taxon>
        <taxon>Cuscuta sect. Cleistogrammica</taxon>
    </lineage>
</organism>
<evidence type="ECO:0000256" key="7">
    <source>
        <dbReference type="ARBA" id="ARBA00024340"/>
    </source>
</evidence>
<evidence type="ECO:0000313" key="9">
    <source>
        <dbReference type="Proteomes" id="UP000595140"/>
    </source>
</evidence>
<name>A0A484KKU9_9ASTE</name>
<gene>
    <name evidence="8" type="ORF">CCAM_LOCUS4422</name>
</gene>
<evidence type="ECO:0000256" key="6">
    <source>
        <dbReference type="ARBA" id="ARBA00023136"/>
    </source>
</evidence>